<sequence>MNPSSDASSRPLLVFSHANGFPAPVYRKLFQALEPAFRVRAVPIYGHDARYPVRDGWKPLAQQLIDYLQHDCHGEPAVLVGHSLGGYLSLMAAHARPEMAQQVILLDSPVVSGWRARLLWLSKRTGLGERFSPAAAAKRRRTRWPDVDAVRTHFSSKTAFAQWDPEMLGDYCAFGTRADPQGRALAFERDIEYRIYKTLPHQLGALARKPFPVPVSFIGGRSSREIRMAGMQTTMRLAQDRLQWIDGSHLFPFEAPQQTARLIERAFDLASNACHPGLKTCSL</sequence>
<keyword evidence="2" id="KW-0378">Hydrolase</keyword>
<dbReference type="Pfam" id="PF12697">
    <property type="entry name" value="Abhydrolase_6"/>
    <property type="match status" value="1"/>
</dbReference>
<proteinExistence type="predicted"/>
<evidence type="ECO:0000313" key="3">
    <source>
        <dbReference type="Proteomes" id="UP000664800"/>
    </source>
</evidence>
<dbReference type="RefSeq" id="WP_276727009.1">
    <property type="nucleotide sequence ID" value="NZ_JAFKMR010000009.1"/>
</dbReference>
<dbReference type="SUPFAM" id="SSF53474">
    <property type="entry name" value="alpha/beta-Hydrolases"/>
    <property type="match status" value="1"/>
</dbReference>
<dbReference type="Gene3D" id="3.40.50.1820">
    <property type="entry name" value="alpha/beta hydrolase"/>
    <property type="match status" value="1"/>
</dbReference>
<dbReference type="AlphaFoldDB" id="A0A8I1MV01"/>
<dbReference type="InterPro" id="IPR029058">
    <property type="entry name" value="AB_hydrolase_fold"/>
</dbReference>
<evidence type="ECO:0000313" key="2">
    <source>
        <dbReference type="EMBL" id="MBN8742879.1"/>
    </source>
</evidence>
<accession>A0A8I1MV01</accession>
<reference evidence="2" key="1">
    <citation type="submission" date="2021-02" db="EMBL/GenBank/DDBJ databases">
        <title>Thiocyanate and organic carbon inputs drive convergent selection for specific autotrophic Afipia and Thiobacillus strains within complex microbiomes.</title>
        <authorList>
            <person name="Huddy R.J."/>
            <person name="Sachdeva R."/>
            <person name="Kadzinga F."/>
            <person name="Kantor R.S."/>
            <person name="Harrison S.T.L."/>
            <person name="Banfield J.F."/>
        </authorList>
    </citation>
    <scope>NUCLEOTIDE SEQUENCE</scope>
    <source>
        <strain evidence="2">SCN18_13_7_16_R3_B_64_19</strain>
    </source>
</reference>
<name>A0A8I1MV01_THIA3</name>
<dbReference type="GO" id="GO:0016787">
    <property type="term" value="F:hydrolase activity"/>
    <property type="evidence" value="ECO:0007669"/>
    <property type="project" value="UniProtKB-KW"/>
</dbReference>
<comment type="caution">
    <text evidence="2">The sequence shown here is derived from an EMBL/GenBank/DDBJ whole genome shotgun (WGS) entry which is preliminary data.</text>
</comment>
<dbReference type="EMBL" id="JAFKMR010000009">
    <property type="protein sequence ID" value="MBN8742879.1"/>
    <property type="molecule type" value="Genomic_DNA"/>
</dbReference>
<feature type="domain" description="AB hydrolase-1" evidence="1">
    <location>
        <begin position="13"/>
        <end position="261"/>
    </location>
</feature>
<organism evidence="2 3">
    <name type="scientific">Thiomonas arsenitoxydans (strain DSM 22701 / CIP 110005 / 3As)</name>
    <dbReference type="NCBI Taxonomy" id="426114"/>
    <lineage>
        <taxon>Bacteria</taxon>
        <taxon>Pseudomonadati</taxon>
        <taxon>Pseudomonadota</taxon>
        <taxon>Betaproteobacteria</taxon>
        <taxon>Burkholderiales</taxon>
        <taxon>Thiomonas</taxon>
    </lineage>
</organism>
<dbReference type="InterPro" id="IPR000073">
    <property type="entry name" value="AB_hydrolase_1"/>
</dbReference>
<dbReference type="Proteomes" id="UP000664800">
    <property type="component" value="Unassembled WGS sequence"/>
</dbReference>
<protein>
    <submittedName>
        <fullName evidence="2">Alpha/beta hydrolase</fullName>
    </submittedName>
</protein>
<gene>
    <name evidence="2" type="ORF">J0I24_01075</name>
</gene>
<evidence type="ECO:0000259" key="1">
    <source>
        <dbReference type="Pfam" id="PF12697"/>
    </source>
</evidence>